<evidence type="ECO:0000313" key="1">
    <source>
        <dbReference type="EMBL" id="KAK9753246.1"/>
    </source>
</evidence>
<proteinExistence type="predicted"/>
<reference evidence="1 2" key="1">
    <citation type="journal article" date="2024" name="BMC Genomics">
        <title>De novo assembly and annotation of Popillia japonica's genome with initial clues to its potential as an invasive pest.</title>
        <authorList>
            <person name="Cucini C."/>
            <person name="Boschi S."/>
            <person name="Funari R."/>
            <person name="Cardaioli E."/>
            <person name="Iannotti N."/>
            <person name="Marturano G."/>
            <person name="Paoli F."/>
            <person name="Bruttini M."/>
            <person name="Carapelli A."/>
            <person name="Frati F."/>
            <person name="Nardi F."/>
        </authorList>
    </citation>
    <scope>NUCLEOTIDE SEQUENCE [LARGE SCALE GENOMIC DNA]</scope>
    <source>
        <strain evidence="1">DMR45628</strain>
    </source>
</reference>
<evidence type="ECO:0000313" key="2">
    <source>
        <dbReference type="Proteomes" id="UP001458880"/>
    </source>
</evidence>
<dbReference type="AlphaFoldDB" id="A0AAW1N5N8"/>
<dbReference type="EMBL" id="JASPKY010000015">
    <property type="protein sequence ID" value="KAK9753246.1"/>
    <property type="molecule type" value="Genomic_DNA"/>
</dbReference>
<name>A0AAW1N5N8_POPJA</name>
<comment type="caution">
    <text evidence="1">The sequence shown here is derived from an EMBL/GenBank/DDBJ whole genome shotgun (WGS) entry which is preliminary data.</text>
</comment>
<sequence length="74" mass="8494">MKDTFKIWNRIWQRSYSVVNTAPSGASGVPNFNARRGTNRENDFEMGGFKFLGVQVGISVANLRLRLELLVWYL</sequence>
<dbReference type="Proteomes" id="UP001458880">
    <property type="component" value="Unassembled WGS sequence"/>
</dbReference>
<keyword evidence="2" id="KW-1185">Reference proteome</keyword>
<organism evidence="1 2">
    <name type="scientific">Popillia japonica</name>
    <name type="common">Japanese beetle</name>
    <dbReference type="NCBI Taxonomy" id="7064"/>
    <lineage>
        <taxon>Eukaryota</taxon>
        <taxon>Metazoa</taxon>
        <taxon>Ecdysozoa</taxon>
        <taxon>Arthropoda</taxon>
        <taxon>Hexapoda</taxon>
        <taxon>Insecta</taxon>
        <taxon>Pterygota</taxon>
        <taxon>Neoptera</taxon>
        <taxon>Endopterygota</taxon>
        <taxon>Coleoptera</taxon>
        <taxon>Polyphaga</taxon>
        <taxon>Scarabaeiformia</taxon>
        <taxon>Scarabaeidae</taxon>
        <taxon>Rutelinae</taxon>
        <taxon>Popillia</taxon>
    </lineage>
</organism>
<protein>
    <submittedName>
        <fullName evidence="1">Uncharacterized protein</fullName>
    </submittedName>
</protein>
<gene>
    <name evidence="1" type="ORF">QE152_g3673</name>
</gene>
<accession>A0AAW1N5N8</accession>